<reference evidence="3" key="2">
    <citation type="submission" date="2021-11" db="EMBL/GenBank/DDBJ databases">
        <authorList>
            <consortium name="Genoscope - CEA"/>
            <person name="William W."/>
        </authorList>
    </citation>
    <scope>NUCLEOTIDE SEQUENCE</scope>
</reference>
<dbReference type="SUPFAM" id="SSF53474">
    <property type="entry name" value="alpha/beta-Hydrolases"/>
    <property type="match status" value="1"/>
</dbReference>
<evidence type="ECO:0008006" key="5">
    <source>
        <dbReference type="Google" id="ProtNLM"/>
    </source>
</evidence>
<evidence type="ECO:0000313" key="3">
    <source>
        <dbReference type="EMBL" id="CAH0377544.1"/>
    </source>
</evidence>
<dbReference type="PANTHER" id="PTHR31934:SF6">
    <property type="entry name" value="ALPHA_BETA-HYDROLASES SUPERFAMILY PROTEIN"/>
    <property type="match status" value="1"/>
</dbReference>
<organism evidence="2">
    <name type="scientific">Pelagomonas calceolata</name>
    <dbReference type="NCBI Taxonomy" id="35677"/>
    <lineage>
        <taxon>Eukaryota</taxon>
        <taxon>Sar</taxon>
        <taxon>Stramenopiles</taxon>
        <taxon>Ochrophyta</taxon>
        <taxon>Pelagophyceae</taxon>
        <taxon>Pelagomonadales</taxon>
        <taxon>Pelagomonadaceae</taxon>
        <taxon>Pelagomonas</taxon>
    </lineage>
</organism>
<dbReference type="PANTHER" id="PTHR31934">
    <property type="entry name" value="ALPHA/BETA-HYDROLASES SUPERFAMILY PROTEIN"/>
    <property type="match status" value="1"/>
</dbReference>
<evidence type="ECO:0000313" key="2">
    <source>
        <dbReference type="EMBL" id="CAE0688887.1"/>
    </source>
</evidence>
<reference evidence="2" key="1">
    <citation type="submission" date="2021-01" db="EMBL/GenBank/DDBJ databases">
        <authorList>
            <person name="Corre E."/>
            <person name="Pelletier E."/>
            <person name="Niang G."/>
            <person name="Scheremetjew M."/>
            <person name="Finn R."/>
            <person name="Kale V."/>
            <person name="Holt S."/>
            <person name="Cochrane G."/>
            <person name="Meng A."/>
            <person name="Brown T."/>
            <person name="Cohen L."/>
        </authorList>
    </citation>
    <scope>NUCLEOTIDE SEQUENCE</scope>
    <source>
        <strain evidence="2">CCMP1756</strain>
    </source>
</reference>
<accession>A0A7S3ZNI6</accession>
<sequence length="581" mass="63885">MDRPRDSQWTAIGTAAAAAAAAAAIHLGVRIHREARNDQELVEEALREASEAVSRETSRRRKSQQEPRSPRAPQLGLLGVHKVVGAAWTGGRLLVIGSLINEALHRGTPLKRGAIRTSLGHLLETVAKSCQIAGSTAIVVSATISFSLTRRVAARLLRRRRQARTPSTSTLEGLFAGAFEELGQDLHEWGNNQPLNDFKTHSEGHVGWLLREPEAPLLVDQTAQFHAKLRELGRRKDGVVTRKLLIDVFGLPPQQGGWDGVSVLLIPGLWTKWYPLYWVHLRQALDHCAIDYHFSRCDSDATSAENSLVVKKEIEQLLSSSSRSVLIYAHSKGALDAASVVHDLEPQQKARLCGFVACQGPFGGAITAHDAIRTRVLSSILDTLFGRLLRGAGLGAVADLTYDARKEYYKKHATRWWVHPALRGDTGNDWVPTVCLCAAATHEPAALLSPVVEYYRYRYGRDRGGAVDGLCARTDTALPGATCVFLSDMDHFGPAWTGFPAMDRYDSVDVFFVLSALAFHRTATANRQARKLRMRPPRKQRIEDADDLAFEADVSEGFATELEDEEPSGLARIASWGFFAG</sequence>
<dbReference type="AlphaFoldDB" id="A0A7S3ZNI6"/>
<dbReference type="Gene3D" id="3.40.50.1820">
    <property type="entry name" value="alpha/beta hydrolase"/>
    <property type="match status" value="1"/>
</dbReference>
<dbReference type="EMBL" id="CAKKNE010000005">
    <property type="protein sequence ID" value="CAH0377544.1"/>
    <property type="molecule type" value="Genomic_DNA"/>
</dbReference>
<dbReference type="InterPro" id="IPR029058">
    <property type="entry name" value="AB_hydrolase_fold"/>
</dbReference>
<evidence type="ECO:0000256" key="1">
    <source>
        <dbReference type="SAM" id="MobiDB-lite"/>
    </source>
</evidence>
<evidence type="ECO:0000313" key="4">
    <source>
        <dbReference type="Proteomes" id="UP000789595"/>
    </source>
</evidence>
<dbReference type="Proteomes" id="UP000789595">
    <property type="component" value="Unassembled WGS sequence"/>
</dbReference>
<dbReference type="OrthoDB" id="10254038at2759"/>
<feature type="compositionally biased region" description="Basic and acidic residues" evidence="1">
    <location>
        <begin position="49"/>
        <end position="69"/>
    </location>
</feature>
<protein>
    <recommendedName>
        <fullName evidence="5">GPI inositol-deacylase</fullName>
    </recommendedName>
</protein>
<dbReference type="EMBL" id="HBIW01005264">
    <property type="protein sequence ID" value="CAE0688887.1"/>
    <property type="molecule type" value="Transcribed_RNA"/>
</dbReference>
<keyword evidence="4" id="KW-1185">Reference proteome</keyword>
<name>A0A7S3ZNI6_9STRA</name>
<proteinExistence type="predicted"/>
<gene>
    <name evidence="2" type="ORF">PCAL00307_LOCUS4321</name>
    <name evidence="3" type="ORF">PECAL_5P20800</name>
</gene>
<feature type="region of interest" description="Disordered" evidence="1">
    <location>
        <begin position="49"/>
        <end position="73"/>
    </location>
</feature>